<name>A0A9Q0Y5V2_9SAUR</name>
<gene>
    <name evidence="3" type="ORF">JRQ81_004973</name>
</gene>
<comment type="caution">
    <text evidence="3">The sequence shown here is derived from an EMBL/GenBank/DDBJ whole genome shotgun (WGS) entry which is preliminary data.</text>
</comment>
<dbReference type="EMBL" id="JAPFRF010000002">
    <property type="protein sequence ID" value="KAJ7341168.1"/>
    <property type="molecule type" value="Genomic_DNA"/>
</dbReference>
<keyword evidence="4" id="KW-1185">Reference proteome</keyword>
<feature type="region of interest" description="Disordered" evidence="1">
    <location>
        <begin position="18"/>
        <end position="56"/>
    </location>
</feature>
<accession>A0A9Q0Y5V2</accession>
<evidence type="ECO:0000313" key="4">
    <source>
        <dbReference type="Proteomes" id="UP001142489"/>
    </source>
</evidence>
<dbReference type="PANTHER" id="PTHR36691:SF1">
    <property type="entry name" value="TRANSMEMBRANE PROTEIN 247"/>
    <property type="match status" value="1"/>
</dbReference>
<dbReference type="AlphaFoldDB" id="A0A9Q0Y5V2"/>
<organism evidence="3 4">
    <name type="scientific">Phrynocephalus forsythii</name>
    <dbReference type="NCBI Taxonomy" id="171643"/>
    <lineage>
        <taxon>Eukaryota</taxon>
        <taxon>Metazoa</taxon>
        <taxon>Chordata</taxon>
        <taxon>Craniata</taxon>
        <taxon>Vertebrata</taxon>
        <taxon>Euteleostomi</taxon>
        <taxon>Lepidosauria</taxon>
        <taxon>Squamata</taxon>
        <taxon>Bifurcata</taxon>
        <taxon>Unidentata</taxon>
        <taxon>Episquamata</taxon>
        <taxon>Toxicofera</taxon>
        <taxon>Iguania</taxon>
        <taxon>Acrodonta</taxon>
        <taxon>Agamidae</taxon>
        <taxon>Agaminae</taxon>
        <taxon>Phrynocephalus</taxon>
    </lineage>
</organism>
<evidence type="ECO:0000256" key="2">
    <source>
        <dbReference type="SAM" id="Phobius"/>
    </source>
</evidence>
<keyword evidence="2" id="KW-1133">Transmembrane helix</keyword>
<feature type="compositionally biased region" description="Basic and acidic residues" evidence="1">
    <location>
        <begin position="29"/>
        <end position="42"/>
    </location>
</feature>
<evidence type="ECO:0008006" key="5">
    <source>
        <dbReference type="Google" id="ProtNLM"/>
    </source>
</evidence>
<evidence type="ECO:0000313" key="3">
    <source>
        <dbReference type="EMBL" id="KAJ7341168.1"/>
    </source>
</evidence>
<dbReference type="GO" id="GO:0005783">
    <property type="term" value="C:endoplasmic reticulum"/>
    <property type="evidence" value="ECO:0007669"/>
    <property type="project" value="TreeGrafter"/>
</dbReference>
<proteinExistence type="predicted"/>
<reference evidence="3" key="1">
    <citation type="journal article" date="2023" name="DNA Res.">
        <title>Chromosome-level genome assembly of Phrynocephalus forsythii using third-generation DNA sequencing and Hi-C analysis.</title>
        <authorList>
            <person name="Qi Y."/>
            <person name="Zhao W."/>
            <person name="Zhao Y."/>
            <person name="Niu C."/>
            <person name="Cao S."/>
            <person name="Zhang Y."/>
        </authorList>
    </citation>
    <scope>NUCLEOTIDE SEQUENCE</scope>
    <source>
        <tissue evidence="3">Muscle</tissue>
    </source>
</reference>
<dbReference type="OrthoDB" id="9427125at2759"/>
<dbReference type="Proteomes" id="UP001142489">
    <property type="component" value="Unassembled WGS sequence"/>
</dbReference>
<dbReference type="Pfam" id="PF15444">
    <property type="entry name" value="TMEM247"/>
    <property type="match status" value="1"/>
</dbReference>
<dbReference type="InterPro" id="IPR029200">
    <property type="entry name" value="TMEM247"/>
</dbReference>
<protein>
    <recommendedName>
        <fullName evidence="5">Transmembrane protein 247</fullName>
    </recommendedName>
</protein>
<keyword evidence="2" id="KW-0472">Membrane</keyword>
<keyword evidence="2" id="KW-0812">Transmembrane</keyword>
<feature type="transmembrane region" description="Helical" evidence="2">
    <location>
        <begin position="260"/>
        <end position="280"/>
    </location>
</feature>
<evidence type="ECO:0000256" key="1">
    <source>
        <dbReference type="SAM" id="MobiDB-lite"/>
    </source>
</evidence>
<sequence>MPSPSLIMWEVVPLPGTQDNTPCLSDEWTGAHKRETSREPHSSSEFSNFGTESVHHTDKEIQADLDHTSNVEGSEYSSQEGNVLFKDVHSGIEFAVQITPVKDSQMHREKMLQDAEGDAPASSYIFDDMTETLENKSQTGRLAVSTQRATSVLQQEAYSRMCAASGLEGMEQLNSKQITAADLDMEKMRLDGALTRMRCRHSDNERRRQHEERMEGLRRQTVSQSIGQHLHELLQPQNHYALFFFCFIFIHLVYTLRELAFYFITKHHLFCFGLLLYFVFKKILLDYRGRKN</sequence>
<dbReference type="PANTHER" id="PTHR36691">
    <property type="entry name" value="TRANSMEMBRANE PROTEIN 247"/>
    <property type="match status" value="1"/>
</dbReference>